<name>A0A1D2M450_ORCCI</name>
<comment type="caution">
    <text evidence="2">The sequence shown here is derived from an EMBL/GenBank/DDBJ whole genome shotgun (WGS) entry which is preliminary data.</text>
</comment>
<feature type="transmembrane region" description="Helical" evidence="1">
    <location>
        <begin position="6"/>
        <end position="26"/>
    </location>
</feature>
<evidence type="ECO:0000313" key="2">
    <source>
        <dbReference type="EMBL" id="ODM87692.1"/>
    </source>
</evidence>
<keyword evidence="1" id="KW-0812">Transmembrane</keyword>
<dbReference type="AlphaFoldDB" id="A0A1D2M450"/>
<proteinExistence type="predicted"/>
<dbReference type="EMBL" id="LJIJ01004840">
    <property type="protein sequence ID" value="ODM87692.1"/>
    <property type="molecule type" value="Genomic_DNA"/>
</dbReference>
<organism evidence="2 3">
    <name type="scientific">Orchesella cincta</name>
    <name type="common">Springtail</name>
    <name type="synonym">Podura cincta</name>
    <dbReference type="NCBI Taxonomy" id="48709"/>
    <lineage>
        <taxon>Eukaryota</taxon>
        <taxon>Metazoa</taxon>
        <taxon>Ecdysozoa</taxon>
        <taxon>Arthropoda</taxon>
        <taxon>Hexapoda</taxon>
        <taxon>Collembola</taxon>
        <taxon>Entomobryomorpha</taxon>
        <taxon>Entomobryoidea</taxon>
        <taxon>Orchesellidae</taxon>
        <taxon>Orchesellinae</taxon>
        <taxon>Orchesella</taxon>
    </lineage>
</organism>
<sequence>MWTSRLLISMSFIVIVITISYNMVVAETNVSERIERHSNRNHPRLSAQVYICCPMGQTVIDPIQEDHVLLAQLSLRIHRTQVLEFANVDVVGTAVK</sequence>
<keyword evidence="3" id="KW-1185">Reference proteome</keyword>
<dbReference type="Proteomes" id="UP000094527">
    <property type="component" value="Unassembled WGS sequence"/>
</dbReference>
<evidence type="ECO:0000313" key="3">
    <source>
        <dbReference type="Proteomes" id="UP000094527"/>
    </source>
</evidence>
<protein>
    <submittedName>
        <fullName evidence="2">Uncharacterized protein</fullName>
    </submittedName>
</protein>
<accession>A0A1D2M450</accession>
<keyword evidence="1" id="KW-0472">Membrane</keyword>
<keyword evidence="1" id="KW-1133">Transmembrane helix</keyword>
<evidence type="ECO:0000256" key="1">
    <source>
        <dbReference type="SAM" id="Phobius"/>
    </source>
</evidence>
<gene>
    <name evidence="2" type="ORF">Ocin01_18990</name>
</gene>
<reference evidence="2 3" key="1">
    <citation type="journal article" date="2016" name="Genome Biol. Evol.">
        <title>Gene Family Evolution Reflects Adaptation to Soil Environmental Stressors in the Genome of the Collembolan Orchesella cincta.</title>
        <authorList>
            <person name="Faddeeva-Vakhrusheva A."/>
            <person name="Derks M.F."/>
            <person name="Anvar S.Y."/>
            <person name="Agamennone V."/>
            <person name="Suring W."/>
            <person name="Smit S."/>
            <person name="van Straalen N.M."/>
            <person name="Roelofs D."/>
        </authorList>
    </citation>
    <scope>NUCLEOTIDE SEQUENCE [LARGE SCALE GENOMIC DNA]</scope>
    <source>
        <tissue evidence="2">Mixed pool</tissue>
    </source>
</reference>